<dbReference type="Gene3D" id="1.10.8.640">
    <property type="entry name" value="Cytochrome C biogenesis protein"/>
    <property type="match status" value="1"/>
</dbReference>
<evidence type="ECO:0000256" key="4">
    <source>
        <dbReference type="ARBA" id="ARBA00022729"/>
    </source>
</evidence>
<keyword evidence="7" id="KW-0472">Membrane</keyword>
<keyword evidence="7" id="KW-0812">Transmembrane</keyword>
<dbReference type="GO" id="GO:0017004">
    <property type="term" value="P:cytochrome complex assembly"/>
    <property type="evidence" value="ECO:0007669"/>
    <property type="project" value="UniProtKB-KW"/>
</dbReference>
<feature type="domain" description="CcmH/CycL/Ccl2/NrfF N-terminal" evidence="8">
    <location>
        <begin position="25"/>
        <end position="136"/>
    </location>
</feature>
<keyword evidence="7" id="KW-1133">Transmembrane helix</keyword>
<dbReference type="InterPro" id="IPR051263">
    <property type="entry name" value="C-type_cytochrome_biogenesis"/>
</dbReference>
<dbReference type="GO" id="GO:0005886">
    <property type="term" value="C:plasma membrane"/>
    <property type="evidence" value="ECO:0007669"/>
    <property type="project" value="TreeGrafter"/>
</dbReference>
<evidence type="ECO:0000256" key="6">
    <source>
        <dbReference type="ARBA" id="ARBA00023004"/>
    </source>
</evidence>
<dbReference type="GO" id="GO:0046872">
    <property type="term" value="F:metal ion binding"/>
    <property type="evidence" value="ECO:0007669"/>
    <property type="project" value="UniProtKB-KW"/>
</dbReference>
<dbReference type="Proteomes" id="UP000321129">
    <property type="component" value="Unassembled WGS sequence"/>
</dbReference>
<feature type="chain" id="PRO_5022993350" description="Cytochrome c-type biogenesis protein" evidence="7">
    <location>
        <begin position="21"/>
        <end position="141"/>
    </location>
</feature>
<evidence type="ECO:0000256" key="2">
    <source>
        <dbReference type="ARBA" id="ARBA00022617"/>
    </source>
</evidence>
<feature type="signal peptide" evidence="7">
    <location>
        <begin position="1"/>
        <end position="20"/>
    </location>
</feature>
<keyword evidence="3 7" id="KW-0479">Metal-binding</keyword>
<name>A0A5C6U976_9SPHN</name>
<comment type="similarity">
    <text evidence="1 7">Belongs to the CcmH/CycL/Ccl2/NrfF family.</text>
</comment>
<dbReference type="InterPro" id="IPR005616">
    <property type="entry name" value="CcmH/CycL/Ccl2/NrfF_N"/>
</dbReference>
<dbReference type="OrthoDB" id="9804975at2"/>
<keyword evidence="6 7" id="KW-0408">Iron</keyword>
<dbReference type="PANTHER" id="PTHR47870">
    <property type="entry name" value="CYTOCHROME C-TYPE BIOGENESIS PROTEIN CCMH"/>
    <property type="match status" value="1"/>
</dbReference>
<evidence type="ECO:0000313" key="10">
    <source>
        <dbReference type="Proteomes" id="UP000321129"/>
    </source>
</evidence>
<feature type="transmembrane region" description="Helical" evidence="7">
    <location>
        <begin position="109"/>
        <end position="127"/>
    </location>
</feature>
<protein>
    <recommendedName>
        <fullName evidence="7">Cytochrome c-type biogenesis protein</fullName>
    </recommendedName>
</protein>
<keyword evidence="4 7" id="KW-0732">Signal</keyword>
<comment type="function">
    <text evidence="7">Possible subunit of a heme lyase.</text>
</comment>
<evidence type="ECO:0000256" key="3">
    <source>
        <dbReference type="ARBA" id="ARBA00022723"/>
    </source>
</evidence>
<evidence type="ECO:0000259" key="8">
    <source>
        <dbReference type="Pfam" id="PF03918"/>
    </source>
</evidence>
<dbReference type="CDD" id="cd16378">
    <property type="entry name" value="CcmH_N"/>
    <property type="match status" value="1"/>
</dbReference>
<keyword evidence="2 7" id="KW-0349">Heme</keyword>
<dbReference type="PANTHER" id="PTHR47870:SF1">
    <property type="entry name" value="CYTOCHROME C-TYPE BIOGENESIS PROTEIN CCMH"/>
    <property type="match status" value="1"/>
</dbReference>
<dbReference type="EMBL" id="VOPY01000002">
    <property type="protein sequence ID" value="TXC68980.1"/>
    <property type="molecule type" value="Genomic_DNA"/>
</dbReference>
<reference evidence="9 10" key="1">
    <citation type="submission" date="2019-08" db="EMBL/GenBank/DDBJ databases">
        <title>Sphingorhabdus soil sp. nov., isolated from arctic soil.</title>
        <authorList>
            <person name="Liu Y."/>
        </authorList>
    </citation>
    <scope>NUCLEOTIDE SEQUENCE [LARGE SCALE GENOMIC DNA]</scope>
    <source>
        <strain evidence="9 10">D-2Q-5-6</strain>
    </source>
</reference>
<keyword evidence="5" id="KW-0201">Cytochrome c-type biogenesis</keyword>
<accession>A0A5C6U976</accession>
<gene>
    <name evidence="9" type="ORF">FSZ31_08520</name>
</gene>
<proteinExistence type="inferred from homology"/>
<sequence length="141" mass="15326">MMRRVLLVALVFAAPLAAQDAVPPAEYAYRQLPDARAEAEAHALMTTLRCLVCQGQSIADSDAALAGDMRSLVRQRIAAGETPDQVRAWLVDRYGDWVSYDPPLTPATWPLWAAPIALLGLGGWLAARKLRRKRSGTGDGE</sequence>
<evidence type="ECO:0000256" key="7">
    <source>
        <dbReference type="RuleBase" id="RU364112"/>
    </source>
</evidence>
<evidence type="ECO:0000256" key="1">
    <source>
        <dbReference type="ARBA" id="ARBA00010342"/>
    </source>
</evidence>
<dbReference type="RefSeq" id="WP_147122934.1">
    <property type="nucleotide sequence ID" value="NZ_VOPY01000002.1"/>
</dbReference>
<evidence type="ECO:0000256" key="5">
    <source>
        <dbReference type="ARBA" id="ARBA00022748"/>
    </source>
</evidence>
<dbReference type="Pfam" id="PF03918">
    <property type="entry name" value="CcmH"/>
    <property type="match status" value="1"/>
</dbReference>
<keyword evidence="10" id="KW-1185">Reference proteome</keyword>
<comment type="caution">
    <text evidence="9">The sequence shown here is derived from an EMBL/GenBank/DDBJ whole genome shotgun (WGS) entry which is preliminary data.</text>
</comment>
<organism evidence="9 10">
    <name type="scientific">Flavisphingopyxis soli</name>
    <dbReference type="NCBI Taxonomy" id="2601267"/>
    <lineage>
        <taxon>Bacteria</taxon>
        <taxon>Pseudomonadati</taxon>
        <taxon>Pseudomonadota</taxon>
        <taxon>Alphaproteobacteria</taxon>
        <taxon>Sphingomonadales</taxon>
        <taxon>Sphingopyxidaceae</taxon>
        <taxon>Flavisphingopyxis</taxon>
    </lineage>
</organism>
<dbReference type="AlphaFoldDB" id="A0A5C6U976"/>
<evidence type="ECO:0000313" key="9">
    <source>
        <dbReference type="EMBL" id="TXC68980.1"/>
    </source>
</evidence>
<dbReference type="InterPro" id="IPR038297">
    <property type="entry name" value="CcmH/CycL/NrfF/Ccl2_sf"/>
</dbReference>